<dbReference type="PIRSF" id="PIRSF026713">
    <property type="entry name" value="PMI_Firm_long_prd"/>
    <property type="match status" value="1"/>
</dbReference>
<dbReference type="EMBL" id="JAGIQL010000028">
    <property type="protein sequence ID" value="MBP0457809.1"/>
    <property type="molecule type" value="Genomic_DNA"/>
</dbReference>
<protein>
    <recommendedName>
        <fullName evidence="6">Mannose-6-phosphate isomerase</fullName>
    </recommendedName>
</protein>
<dbReference type="InterPro" id="IPR011051">
    <property type="entry name" value="RmlC_Cupin_sf"/>
</dbReference>
<keyword evidence="1" id="KW-0479">Metal-binding</keyword>
<dbReference type="Proteomes" id="UP000670475">
    <property type="component" value="Unassembled WGS sequence"/>
</dbReference>
<name>A0A940RXQ0_9ACTN</name>
<evidence type="ECO:0000313" key="5">
    <source>
        <dbReference type="Proteomes" id="UP000670475"/>
    </source>
</evidence>
<dbReference type="Gene3D" id="2.60.120.10">
    <property type="entry name" value="Jelly Rolls"/>
    <property type="match status" value="2"/>
</dbReference>
<dbReference type="GO" id="GO:0046872">
    <property type="term" value="F:metal ion binding"/>
    <property type="evidence" value="ECO:0007669"/>
    <property type="project" value="UniProtKB-KW"/>
</dbReference>
<dbReference type="InterPro" id="IPR016847">
    <property type="entry name" value="Man6P_Isoase_Firm_lng_prd"/>
</dbReference>
<keyword evidence="2" id="KW-0862">Zinc</keyword>
<dbReference type="PANTHER" id="PTHR42742:SF3">
    <property type="entry name" value="FRUCTOKINASE"/>
    <property type="match status" value="1"/>
</dbReference>
<dbReference type="CDD" id="cd07010">
    <property type="entry name" value="cupin_PMI_type_I_N_bac"/>
    <property type="match status" value="1"/>
</dbReference>
<sequence length="576" mass="62612">MPYQPNPRYDAVGAPVLRGWPAALAELPTETRVVAVDGPWALDWDGVRASLTAARPGLATVDMRPHLAPWQEIQARTESGPLAGDPHFAALSQASLADFFASLPSVPQAEGLIVVYGPGAALVEHDALWYADLPKRYAEAAVTAGTVTNLGQRPSDGAAGTRRLFYIDWPVLDRHRDALAGRIDRWLDLQDPAAPASLDGAALRATAARLARRPFRTRPTFNTTPWGGQWGRQELGFKPEGPNTALGYELIAPESGVLIGGDGLDDRDSAREGERAGGHSPQVEVPFQLLVSLHPELVLGEGVHDMFGTSFPIRFDYLDTAGGGNLSVHCHPRPDYMKDVFGWPYTQHETYYLMVGSEQNTVFLGLRGDADVDEFHHRAHEADAGGTPFPIDRFVQTFPATPHQLFLIPGGTPHGSGAGNVVLEVSATPYLYSLRFYDWLRRDAEDRQRAVHVEHAFRNLDTERTGDAVARDLVQSPRMLRKGEGWTEEVLGQLPEMFFVVHRLAVDARATAPDSTEGRFHVINVVEGDGVLVRTEAGDAHRVGYAETLVIPAAAGAYTVTGLGEAGSLVVKAFVK</sequence>
<dbReference type="SUPFAM" id="SSF51182">
    <property type="entry name" value="RmlC-like cupins"/>
    <property type="match status" value="1"/>
</dbReference>
<evidence type="ECO:0000313" key="4">
    <source>
        <dbReference type="EMBL" id="MBP0457809.1"/>
    </source>
</evidence>
<organism evidence="4 5">
    <name type="scientific">Streptomyces montanisoli</name>
    <dbReference type="NCBI Taxonomy" id="2798581"/>
    <lineage>
        <taxon>Bacteria</taxon>
        <taxon>Bacillati</taxon>
        <taxon>Actinomycetota</taxon>
        <taxon>Actinomycetes</taxon>
        <taxon>Kitasatosporales</taxon>
        <taxon>Streptomycetaceae</taxon>
        <taxon>Streptomyces</taxon>
    </lineage>
</organism>
<dbReference type="InterPro" id="IPR051804">
    <property type="entry name" value="Carb_Metab_Reg_Kinase/Isom"/>
</dbReference>
<dbReference type="AlphaFoldDB" id="A0A940RXQ0"/>
<evidence type="ECO:0008006" key="6">
    <source>
        <dbReference type="Google" id="ProtNLM"/>
    </source>
</evidence>
<proteinExistence type="predicted"/>
<dbReference type="InterPro" id="IPR014710">
    <property type="entry name" value="RmlC-like_jellyroll"/>
</dbReference>
<feature type="region of interest" description="Disordered" evidence="3">
    <location>
        <begin position="261"/>
        <end position="281"/>
    </location>
</feature>
<gene>
    <name evidence="4" type="ORF">JFN87_09890</name>
</gene>
<dbReference type="PANTHER" id="PTHR42742">
    <property type="entry name" value="TRANSCRIPTIONAL REPRESSOR MPRA"/>
    <property type="match status" value="1"/>
</dbReference>
<reference evidence="4" key="1">
    <citation type="submission" date="2021-03" db="EMBL/GenBank/DDBJ databases">
        <title>Whole genome sequence of Streptomyces bomunensis MMS17-BM035.</title>
        <authorList>
            <person name="Lee J.H."/>
        </authorList>
    </citation>
    <scope>NUCLEOTIDE SEQUENCE</scope>
    <source>
        <strain evidence="4">MMS17-BM035</strain>
    </source>
</reference>
<evidence type="ECO:0000256" key="1">
    <source>
        <dbReference type="ARBA" id="ARBA00022723"/>
    </source>
</evidence>
<accession>A0A940RXQ0</accession>
<comment type="caution">
    <text evidence="4">The sequence shown here is derived from an EMBL/GenBank/DDBJ whole genome shotgun (WGS) entry which is preliminary data.</text>
</comment>
<feature type="compositionally biased region" description="Basic and acidic residues" evidence="3">
    <location>
        <begin position="264"/>
        <end position="277"/>
    </location>
</feature>
<evidence type="ECO:0000256" key="2">
    <source>
        <dbReference type="ARBA" id="ARBA00022833"/>
    </source>
</evidence>
<keyword evidence="5" id="KW-1185">Reference proteome</keyword>
<evidence type="ECO:0000256" key="3">
    <source>
        <dbReference type="SAM" id="MobiDB-lite"/>
    </source>
</evidence>